<evidence type="ECO:0000313" key="11">
    <source>
        <dbReference type="Proteomes" id="UP000653578"/>
    </source>
</evidence>
<dbReference type="SUPFAM" id="SSF52172">
    <property type="entry name" value="CheY-like"/>
    <property type="match status" value="1"/>
</dbReference>
<evidence type="ECO:0000259" key="9">
    <source>
        <dbReference type="PROSITE" id="PS51755"/>
    </source>
</evidence>
<dbReference type="SMART" id="SM00448">
    <property type="entry name" value="REC"/>
    <property type="match status" value="1"/>
</dbReference>
<dbReference type="InterPro" id="IPR011006">
    <property type="entry name" value="CheY-like_superfamily"/>
</dbReference>
<evidence type="ECO:0000256" key="4">
    <source>
        <dbReference type="ARBA" id="ARBA00023125"/>
    </source>
</evidence>
<evidence type="ECO:0000256" key="7">
    <source>
        <dbReference type="PROSITE-ProRule" id="PRU01091"/>
    </source>
</evidence>
<dbReference type="InterPro" id="IPR001867">
    <property type="entry name" value="OmpR/PhoB-type_DNA-bd"/>
</dbReference>
<dbReference type="InterPro" id="IPR001789">
    <property type="entry name" value="Sig_transdc_resp-reg_receiver"/>
</dbReference>
<keyword evidence="3" id="KW-0805">Transcription regulation</keyword>
<organism evidence="10 11">
    <name type="scientific">Paenibacillus plantarum</name>
    <dbReference type="NCBI Taxonomy" id="2654975"/>
    <lineage>
        <taxon>Bacteria</taxon>
        <taxon>Bacillati</taxon>
        <taxon>Bacillota</taxon>
        <taxon>Bacilli</taxon>
        <taxon>Bacillales</taxon>
        <taxon>Paenibacillaceae</taxon>
        <taxon>Paenibacillus</taxon>
    </lineage>
</organism>
<comment type="caution">
    <text evidence="10">The sequence shown here is derived from an EMBL/GenBank/DDBJ whole genome shotgun (WGS) entry which is preliminary data.</text>
</comment>
<dbReference type="InterPro" id="IPR036388">
    <property type="entry name" value="WH-like_DNA-bd_sf"/>
</dbReference>
<dbReference type="Proteomes" id="UP000653578">
    <property type="component" value="Unassembled WGS sequence"/>
</dbReference>
<dbReference type="CDD" id="cd00383">
    <property type="entry name" value="trans_reg_C"/>
    <property type="match status" value="1"/>
</dbReference>
<proteinExistence type="predicted"/>
<keyword evidence="4 7" id="KW-0238">DNA-binding</keyword>
<protein>
    <submittedName>
        <fullName evidence="10">Response regulator</fullName>
    </submittedName>
</protein>
<keyword evidence="11" id="KW-1185">Reference proteome</keyword>
<dbReference type="PROSITE" id="PS51755">
    <property type="entry name" value="OMPR_PHOB"/>
    <property type="match status" value="1"/>
</dbReference>
<dbReference type="Pfam" id="PF00486">
    <property type="entry name" value="Trans_reg_C"/>
    <property type="match status" value="1"/>
</dbReference>
<evidence type="ECO:0000259" key="8">
    <source>
        <dbReference type="PROSITE" id="PS50110"/>
    </source>
</evidence>
<dbReference type="Gene3D" id="6.10.250.690">
    <property type="match status" value="1"/>
</dbReference>
<evidence type="ECO:0000313" key="10">
    <source>
        <dbReference type="EMBL" id="NOU62756.1"/>
    </source>
</evidence>
<evidence type="ECO:0000256" key="3">
    <source>
        <dbReference type="ARBA" id="ARBA00023015"/>
    </source>
</evidence>
<evidence type="ECO:0000256" key="5">
    <source>
        <dbReference type="ARBA" id="ARBA00023163"/>
    </source>
</evidence>
<sequence length="232" mass="26666">MTCKILVIEDEERIARLLQLELLHAGYSVEIANEGSDGLKKSLHDDWSLILLDIMLPGMNGFEFITSFRKVNTETPIIILTACGTPADIVNGLDLGGQDYVTKPFHMEELLARIRACIRHHKRPRDPYKENKNNETYMYSLRGTLVNLRTREVLVNGVKIDLTPKEFQLLIYLIEHPNEILSREQIMKDVWGYAFLGNSNLVDVYIRYVRKKLDASFPAIRTIRGVGYILDM</sequence>
<dbReference type="Pfam" id="PF00072">
    <property type="entry name" value="Response_reg"/>
    <property type="match status" value="1"/>
</dbReference>
<dbReference type="PANTHER" id="PTHR48111:SF22">
    <property type="entry name" value="REGULATOR OF RPOS"/>
    <property type="match status" value="1"/>
</dbReference>
<dbReference type="Gene3D" id="1.10.10.10">
    <property type="entry name" value="Winged helix-like DNA-binding domain superfamily/Winged helix DNA-binding domain"/>
    <property type="match status" value="1"/>
</dbReference>
<keyword evidence="2" id="KW-0902">Two-component regulatory system</keyword>
<accession>A0ABX1X2Y7</accession>
<feature type="domain" description="OmpR/PhoB-type" evidence="9">
    <location>
        <begin position="136"/>
        <end position="232"/>
    </location>
</feature>
<dbReference type="PANTHER" id="PTHR48111">
    <property type="entry name" value="REGULATOR OF RPOS"/>
    <property type="match status" value="1"/>
</dbReference>
<feature type="modified residue" description="4-aspartylphosphate" evidence="6">
    <location>
        <position position="53"/>
    </location>
</feature>
<dbReference type="RefSeq" id="WP_171628575.1">
    <property type="nucleotide sequence ID" value="NZ_WHNY01000005.1"/>
</dbReference>
<feature type="domain" description="Response regulatory" evidence="8">
    <location>
        <begin position="4"/>
        <end position="118"/>
    </location>
</feature>
<evidence type="ECO:0000256" key="2">
    <source>
        <dbReference type="ARBA" id="ARBA00023012"/>
    </source>
</evidence>
<keyword evidence="1 6" id="KW-0597">Phosphoprotein</keyword>
<dbReference type="InterPro" id="IPR039420">
    <property type="entry name" value="WalR-like"/>
</dbReference>
<dbReference type="Gene3D" id="3.40.50.2300">
    <property type="match status" value="1"/>
</dbReference>
<gene>
    <name evidence="10" type="ORF">GC096_01680</name>
</gene>
<dbReference type="PROSITE" id="PS50110">
    <property type="entry name" value="RESPONSE_REGULATORY"/>
    <property type="match status" value="1"/>
</dbReference>
<evidence type="ECO:0000256" key="6">
    <source>
        <dbReference type="PROSITE-ProRule" id="PRU00169"/>
    </source>
</evidence>
<dbReference type="SMART" id="SM00862">
    <property type="entry name" value="Trans_reg_C"/>
    <property type="match status" value="1"/>
</dbReference>
<keyword evidence="5" id="KW-0804">Transcription</keyword>
<feature type="DNA-binding region" description="OmpR/PhoB-type" evidence="7">
    <location>
        <begin position="136"/>
        <end position="232"/>
    </location>
</feature>
<name>A0ABX1X2Y7_9BACL</name>
<dbReference type="EMBL" id="WHNY01000005">
    <property type="protein sequence ID" value="NOU62756.1"/>
    <property type="molecule type" value="Genomic_DNA"/>
</dbReference>
<reference evidence="10 11" key="1">
    <citation type="submission" date="2019-10" db="EMBL/GenBank/DDBJ databases">
        <title>Description of Paenibacillus humi sp. nov.</title>
        <authorList>
            <person name="Carlier A."/>
            <person name="Qi S."/>
        </authorList>
    </citation>
    <scope>NUCLEOTIDE SEQUENCE [LARGE SCALE GENOMIC DNA]</scope>
    <source>
        <strain evidence="10 11">LMG 31461</strain>
    </source>
</reference>
<evidence type="ECO:0000256" key="1">
    <source>
        <dbReference type="ARBA" id="ARBA00022553"/>
    </source>
</evidence>